<evidence type="ECO:0000256" key="2">
    <source>
        <dbReference type="ARBA" id="ARBA00022723"/>
    </source>
</evidence>
<dbReference type="GO" id="GO:0005634">
    <property type="term" value="C:nucleus"/>
    <property type="evidence" value="ECO:0007669"/>
    <property type="project" value="UniProtKB-SubCell"/>
</dbReference>
<evidence type="ECO:0000256" key="8">
    <source>
        <dbReference type="PROSITE-ProRule" id="PRU00042"/>
    </source>
</evidence>
<dbReference type="Pfam" id="PF00096">
    <property type="entry name" value="zf-C2H2"/>
    <property type="match status" value="4"/>
</dbReference>
<accession>A0AAE1Q2Y1</accession>
<keyword evidence="6" id="KW-0238">DNA-binding</keyword>
<comment type="caution">
    <text evidence="11">The sequence shown here is derived from an EMBL/GenBank/DDBJ whole genome shotgun (WGS) entry which is preliminary data.</text>
</comment>
<evidence type="ECO:0000256" key="7">
    <source>
        <dbReference type="ARBA" id="ARBA00023242"/>
    </source>
</evidence>
<evidence type="ECO:0000256" key="3">
    <source>
        <dbReference type="ARBA" id="ARBA00022737"/>
    </source>
</evidence>
<reference evidence="11" key="1">
    <citation type="submission" date="2023-11" db="EMBL/GenBank/DDBJ databases">
        <title>Genome assemblies of two species of porcelain crab, Petrolisthes cinctipes and Petrolisthes manimaculis (Anomura: Porcellanidae).</title>
        <authorList>
            <person name="Angst P."/>
        </authorList>
    </citation>
    <scope>NUCLEOTIDE SEQUENCE</scope>
    <source>
        <strain evidence="11">PB745_02</strain>
        <tissue evidence="11">Gill</tissue>
    </source>
</reference>
<dbReference type="Proteomes" id="UP001292094">
    <property type="component" value="Unassembled WGS sequence"/>
</dbReference>
<dbReference type="GO" id="GO:0003700">
    <property type="term" value="F:DNA-binding transcription factor activity"/>
    <property type="evidence" value="ECO:0007669"/>
    <property type="project" value="TreeGrafter"/>
</dbReference>
<feature type="domain" description="C2H2-type" evidence="10">
    <location>
        <begin position="220"/>
        <end position="247"/>
    </location>
</feature>
<organism evidence="11 12">
    <name type="scientific">Petrolisthes manimaculis</name>
    <dbReference type="NCBI Taxonomy" id="1843537"/>
    <lineage>
        <taxon>Eukaryota</taxon>
        <taxon>Metazoa</taxon>
        <taxon>Ecdysozoa</taxon>
        <taxon>Arthropoda</taxon>
        <taxon>Crustacea</taxon>
        <taxon>Multicrustacea</taxon>
        <taxon>Malacostraca</taxon>
        <taxon>Eumalacostraca</taxon>
        <taxon>Eucarida</taxon>
        <taxon>Decapoda</taxon>
        <taxon>Pleocyemata</taxon>
        <taxon>Anomura</taxon>
        <taxon>Galatheoidea</taxon>
        <taxon>Porcellanidae</taxon>
        <taxon>Petrolisthes</taxon>
    </lineage>
</organism>
<dbReference type="AlphaFoldDB" id="A0AAE1Q2Y1"/>
<feature type="domain" description="C2H2-type" evidence="10">
    <location>
        <begin position="39"/>
        <end position="62"/>
    </location>
</feature>
<evidence type="ECO:0000256" key="9">
    <source>
        <dbReference type="SAM" id="MobiDB-lite"/>
    </source>
</evidence>
<dbReference type="PANTHER" id="PTHR24404:SF114">
    <property type="entry name" value="KLUMPFUSS, ISOFORM B-RELATED"/>
    <property type="match status" value="1"/>
</dbReference>
<keyword evidence="2" id="KW-0479">Metal-binding</keyword>
<protein>
    <recommendedName>
        <fullName evidence="10">C2H2-type domain-containing protein</fullName>
    </recommendedName>
</protein>
<gene>
    <name evidence="11" type="ORF">Pmani_011472</name>
</gene>
<dbReference type="GO" id="GO:0000978">
    <property type="term" value="F:RNA polymerase II cis-regulatory region sequence-specific DNA binding"/>
    <property type="evidence" value="ECO:0007669"/>
    <property type="project" value="TreeGrafter"/>
</dbReference>
<dbReference type="InterPro" id="IPR050589">
    <property type="entry name" value="Ikaros_C2H2-ZF"/>
</dbReference>
<feature type="region of interest" description="Disordered" evidence="9">
    <location>
        <begin position="52"/>
        <end position="153"/>
    </location>
</feature>
<dbReference type="SUPFAM" id="SSF57667">
    <property type="entry name" value="beta-beta-alpha zinc fingers"/>
    <property type="match status" value="4"/>
</dbReference>
<evidence type="ECO:0000256" key="6">
    <source>
        <dbReference type="ARBA" id="ARBA00023125"/>
    </source>
</evidence>
<name>A0AAE1Q2Y1_9EUCA</name>
<sequence length="333" mass="38632">MVLRFALSLDTQLKIRKFTSTREFAQHKRTHKKVKKEKFECKKCGRKFSRKCDHSRHLRNWHPQPARRDDASGGTRCNERDAPSRHRRLPPPTHPPRKDVDANDCGGENFSLRDKVSHARRRKIDSEKIGLEKTDPKKKGSEEIDSEEIKSKEISSDDCGENFSWRDHIVSMHLMSEQSGEGGDEEGIFECGECGETFTARNPLNVHMKQHIGKEEEEEYRCNTCGRKFTSSSTLSHHQYTHTGKEKEYRCKTCHKEFASISTLSRHLHTHTGVKKFECALCHKRFMRKDKFNMHIETHRRVKILVCGVGRCAANFTLRAELNKHKAIIHGKT</sequence>
<dbReference type="PROSITE" id="PS00028">
    <property type="entry name" value="ZINC_FINGER_C2H2_1"/>
    <property type="match status" value="6"/>
</dbReference>
<dbReference type="PANTHER" id="PTHR24404">
    <property type="entry name" value="ZINC FINGER PROTEIN"/>
    <property type="match status" value="1"/>
</dbReference>
<dbReference type="Gene3D" id="3.30.160.60">
    <property type="entry name" value="Classic Zinc Finger"/>
    <property type="match status" value="5"/>
</dbReference>
<evidence type="ECO:0000313" key="12">
    <source>
        <dbReference type="Proteomes" id="UP001292094"/>
    </source>
</evidence>
<comment type="subcellular location">
    <subcellularLocation>
        <location evidence="1">Nucleus</location>
    </subcellularLocation>
</comment>
<dbReference type="InterPro" id="IPR013087">
    <property type="entry name" value="Znf_C2H2_type"/>
</dbReference>
<feature type="domain" description="C2H2-type" evidence="10">
    <location>
        <begin position="305"/>
        <end position="333"/>
    </location>
</feature>
<keyword evidence="3" id="KW-0677">Repeat</keyword>
<evidence type="ECO:0000256" key="1">
    <source>
        <dbReference type="ARBA" id="ARBA00004123"/>
    </source>
</evidence>
<dbReference type="FunFam" id="3.30.160.60:FF:000100">
    <property type="entry name" value="Zinc finger 45-like"/>
    <property type="match status" value="1"/>
</dbReference>
<evidence type="ECO:0000313" key="11">
    <source>
        <dbReference type="EMBL" id="KAK4317472.1"/>
    </source>
</evidence>
<dbReference type="InterPro" id="IPR036236">
    <property type="entry name" value="Znf_C2H2_sf"/>
</dbReference>
<keyword evidence="5" id="KW-0862">Zinc</keyword>
<feature type="domain" description="C2H2-type" evidence="10">
    <location>
        <begin position="277"/>
        <end position="304"/>
    </location>
</feature>
<keyword evidence="12" id="KW-1185">Reference proteome</keyword>
<evidence type="ECO:0000256" key="5">
    <source>
        <dbReference type="ARBA" id="ARBA00022833"/>
    </source>
</evidence>
<feature type="compositionally biased region" description="Basic and acidic residues" evidence="9">
    <location>
        <begin position="124"/>
        <end position="153"/>
    </location>
</feature>
<evidence type="ECO:0000256" key="4">
    <source>
        <dbReference type="ARBA" id="ARBA00022771"/>
    </source>
</evidence>
<proteinExistence type="predicted"/>
<feature type="domain" description="C2H2-type" evidence="10">
    <location>
        <begin position="249"/>
        <end position="276"/>
    </location>
</feature>
<feature type="compositionally biased region" description="Basic and acidic residues" evidence="9">
    <location>
        <begin position="66"/>
        <end position="84"/>
    </location>
</feature>
<feature type="domain" description="C2H2-type" evidence="10">
    <location>
        <begin position="189"/>
        <end position="216"/>
    </location>
</feature>
<dbReference type="GO" id="GO:0006357">
    <property type="term" value="P:regulation of transcription by RNA polymerase II"/>
    <property type="evidence" value="ECO:0007669"/>
    <property type="project" value="TreeGrafter"/>
</dbReference>
<keyword evidence="4 8" id="KW-0863">Zinc-finger</keyword>
<dbReference type="EMBL" id="JAWZYT010000919">
    <property type="protein sequence ID" value="KAK4317472.1"/>
    <property type="molecule type" value="Genomic_DNA"/>
</dbReference>
<dbReference type="SMART" id="SM00355">
    <property type="entry name" value="ZnF_C2H2"/>
    <property type="match status" value="6"/>
</dbReference>
<keyword evidence="7" id="KW-0539">Nucleus</keyword>
<dbReference type="GO" id="GO:0008270">
    <property type="term" value="F:zinc ion binding"/>
    <property type="evidence" value="ECO:0007669"/>
    <property type="project" value="UniProtKB-KW"/>
</dbReference>
<evidence type="ECO:0000259" key="10">
    <source>
        <dbReference type="PROSITE" id="PS50157"/>
    </source>
</evidence>
<dbReference type="PROSITE" id="PS50157">
    <property type="entry name" value="ZINC_FINGER_C2H2_2"/>
    <property type="match status" value="6"/>
</dbReference>